<reference evidence="3" key="1">
    <citation type="submission" date="2020-11" db="EMBL/GenBank/DDBJ databases">
        <title>Nocardioides sp. nov., isolated from Soil of Cynanchum wilfordii Hemsley rhizosphere.</title>
        <authorList>
            <person name="Lee J.-S."/>
            <person name="Suh M.K."/>
            <person name="Kim J.-S."/>
        </authorList>
    </citation>
    <scope>NUCLEOTIDE SEQUENCE</scope>
    <source>
        <strain evidence="3">KCTC 19275</strain>
    </source>
</reference>
<keyword evidence="4" id="KW-1185">Reference proteome</keyword>
<dbReference type="Proteomes" id="UP000640489">
    <property type="component" value="Unassembled WGS sequence"/>
</dbReference>
<dbReference type="SUPFAM" id="SSF82171">
    <property type="entry name" value="DPP6 N-terminal domain-like"/>
    <property type="match status" value="1"/>
</dbReference>
<sequence length="453" mass="48176">MSTREDYWATRLHAAVDEHPGALAFDVPSYVAAGRRRVRRNRAAALVATVAAVTVVAAVAAVAGTGMRDGAPPPANPGRHIPVLEPGTNGWIAIGAYQDGGDIYLVRPGADARPLKGAASPEADESCPAWSPDGTRLLFGRASALSGGTFEESELVIVPVDREGAAGKPIVIGLDGFEATRHYEVFPCGIWAPDGRWVALAGTDEVWVVDTQTAEIRRLPDLRPSDLEWRPGTDQLAIAGDVGGPVMQTTSTPVMVYTVSSGELRELGSVEAALVTWSPDGTALAYTGGEQEEPDAGELWVADSEGSNERLVVPDMGIAIHGIGPVWSPTGDRIAYQRCEPDADQSPQFYCTGERHEVVLVSVPDGTERVIRPPKTPGGPFYPYTVTWSPDGTTLLYSGWVNTATGEAPDGVIAVPADDPKDLTVLSDAISRPVPAYHDHRWVQTQMWGGESE</sequence>
<comment type="caution">
    <text evidence="3">The sequence shown here is derived from an EMBL/GenBank/DDBJ whole genome shotgun (WGS) entry which is preliminary data.</text>
</comment>
<dbReference type="InterPro" id="IPR011042">
    <property type="entry name" value="6-blade_b-propeller_TolB-like"/>
</dbReference>
<dbReference type="RefSeq" id="WP_194709011.1">
    <property type="nucleotide sequence ID" value="NZ_JADKPN010000019.1"/>
</dbReference>
<evidence type="ECO:0000313" key="3">
    <source>
        <dbReference type="EMBL" id="MBF4765828.1"/>
    </source>
</evidence>
<keyword evidence="2" id="KW-1133">Transmembrane helix</keyword>
<dbReference type="Gene3D" id="2.120.10.30">
    <property type="entry name" value="TolB, C-terminal domain"/>
    <property type="match status" value="2"/>
</dbReference>
<evidence type="ECO:0000256" key="1">
    <source>
        <dbReference type="ARBA" id="ARBA00009820"/>
    </source>
</evidence>
<organism evidence="3 4">
    <name type="scientific">Nocardioides islandensis</name>
    <dbReference type="NCBI Taxonomy" id="433663"/>
    <lineage>
        <taxon>Bacteria</taxon>
        <taxon>Bacillati</taxon>
        <taxon>Actinomycetota</taxon>
        <taxon>Actinomycetes</taxon>
        <taxon>Propionibacteriales</taxon>
        <taxon>Nocardioidaceae</taxon>
        <taxon>Nocardioides</taxon>
    </lineage>
</organism>
<protein>
    <submittedName>
        <fullName evidence="3">PD40 domain-containing protein</fullName>
    </submittedName>
</protein>
<keyword evidence="2" id="KW-0812">Transmembrane</keyword>
<dbReference type="InterPro" id="IPR011659">
    <property type="entry name" value="WD40"/>
</dbReference>
<dbReference type="AlphaFoldDB" id="A0A930VFW2"/>
<dbReference type="PANTHER" id="PTHR36842">
    <property type="entry name" value="PROTEIN TOLB HOMOLOG"/>
    <property type="match status" value="1"/>
</dbReference>
<evidence type="ECO:0000256" key="2">
    <source>
        <dbReference type="SAM" id="Phobius"/>
    </source>
</evidence>
<dbReference type="PANTHER" id="PTHR36842:SF1">
    <property type="entry name" value="PROTEIN TOLB"/>
    <property type="match status" value="1"/>
</dbReference>
<proteinExistence type="inferred from homology"/>
<feature type="transmembrane region" description="Helical" evidence="2">
    <location>
        <begin position="43"/>
        <end position="64"/>
    </location>
</feature>
<keyword evidence="2" id="KW-0472">Membrane</keyword>
<accession>A0A930VFW2</accession>
<gene>
    <name evidence="3" type="ORF">ISU07_22065</name>
</gene>
<name>A0A930VFW2_9ACTN</name>
<dbReference type="Pfam" id="PF07676">
    <property type="entry name" value="PD40"/>
    <property type="match status" value="4"/>
</dbReference>
<evidence type="ECO:0000313" key="4">
    <source>
        <dbReference type="Proteomes" id="UP000640489"/>
    </source>
</evidence>
<dbReference type="EMBL" id="JADKPN010000019">
    <property type="protein sequence ID" value="MBF4765828.1"/>
    <property type="molecule type" value="Genomic_DNA"/>
</dbReference>
<comment type="similarity">
    <text evidence="1">Belongs to the TolB family.</text>
</comment>